<dbReference type="Proteomes" id="UP001305928">
    <property type="component" value="Chromosome"/>
</dbReference>
<keyword evidence="2" id="KW-0732">Signal</keyword>
<sequence>MNKLLPVLALALLLGTPPARAEGVLQFSSGVTANTVLELYTSQGCSSCPPADRWLSGLREHPSLWNGLIPLAFHVDYWDRLGWPDPFANPGHSARQRAYFRIGASRSVYTPGFILAGREWHGWFRGQPLPLPGPEEVGSLTLMLDGDRLRLAFVPGRPAPPGLTAHVARLGFGLRTEVRRGENAGRLLEHDFVVLSLQQLAAHAANRWQTRVHDEPRGERQAIVAWLSAPGQVAPYQAVGGWLPTLTGQDDGQAKRPATEPAP</sequence>
<organism evidence="3 4">
    <name type="scientific">Pseudomonas benzenivorans</name>
    <dbReference type="NCBI Taxonomy" id="556533"/>
    <lineage>
        <taxon>Bacteria</taxon>
        <taxon>Pseudomonadati</taxon>
        <taxon>Pseudomonadota</taxon>
        <taxon>Gammaproteobacteria</taxon>
        <taxon>Pseudomonadales</taxon>
        <taxon>Pseudomonadaceae</taxon>
        <taxon>Pseudomonas</taxon>
    </lineage>
</organism>
<dbReference type="InterPro" id="IPR010634">
    <property type="entry name" value="DUF1223"/>
</dbReference>
<accession>A0ABZ0PQS6</accession>
<gene>
    <name evidence="3" type="ORF">SBP02_10735</name>
</gene>
<dbReference type="RefSeq" id="WP_318641450.1">
    <property type="nucleotide sequence ID" value="NZ_CP137892.1"/>
</dbReference>
<evidence type="ECO:0000313" key="4">
    <source>
        <dbReference type="Proteomes" id="UP001305928"/>
    </source>
</evidence>
<dbReference type="InterPro" id="IPR036249">
    <property type="entry name" value="Thioredoxin-like_sf"/>
</dbReference>
<feature type="region of interest" description="Disordered" evidence="1">
    <location>
        <begin position="244"/>
        <end position="263"/>
    </location>
</feature>
<keyword evidence="4" id="KW-1185">Reference proteome</keyword>
<feature type="signal peptide" evidence="2">
    <location>
        <begin position="1"/>
        <end position="21"/>
    </location>
</feature>
<evidence type="ECO:0000256" key="2">
    <source>
        <dbReference type="SAM" id="SignalP"/>
    </source>
</evidence>
<protein>
    <submittedName>
        <fullName evidence="3">DUF1223 domain-containing protein</fullName>
    </submittedName>
</protein>
<evidence type="ECO:0000313" key="3">
    <source>
        <dbReference type="EMBL" id="WPC03274.1"/>
    </source>
</evidence>
<proteinExistence type="predicted"/>
<reference evidence="3 4" key="1">
    <citation type="submission" date="2023-11" db="EMBL/GenBank/DDBJ databases">
        <title>Complete genome of Pseudomonas benzenivorans BA3361.</title>
        <authorList>
            <person name="Shin S.Y."/>
            <person name="Song J."/>
            <person name="Kang H."/>
        </authorList>
    </citation>
    <scope>NUCLEOTIDE SEQUENCE [LARGE SCALE GENOMIC DNA]</scope>
    <source>
        <strain evidence="3 4">HNIBRBA3361</strain>
    </source>
</reference>
<feature type="compositionally biased region" description="Basic and acidic residues" evidence="1">
    <location>
        <begin position="252"/>
        <end position="263"/>
    </location>
</feature>
<name>A0ABZ0PQS6_9PSED</name>
<dbReference type="SUPFAM" id="SSF52833">
    <property type="entry name" value="Thioredoxin-like"/>
    <property type="match status" value="1"/>
</dbReference>
<dbReference type="EMBL" id="CP137892">
    <property type="protein sequence ID" value="WPC03274.1"/>
    <property type="molecule type" value="Genomic_DNA"/>
</dbReference>
<evidence type="ECO:0000256" key="1">
    <source>
        <dbReference type="SAM" id="MobiDB-lite"/>
    </source>
</evidence>
<feature type="chain" id="PRO_5045584741" evidence="2">
    <location>
        <begin position="22"/>
        <end position="263"/>
    </location>
</feature>
<dbReference type="PANTHER" id="PTHR36057:SF1">
    <property type="entry name" value="LIPOPROTEIN LIPID ATTACHMENT SITE-LIKE PROTEIN, PUTATIVE (DUF1223)-RELATED"/>
    <property type="match status" value="1"/>
</dbReference>
<dbReference type="PANTHER" id="PTHR36057">
    <property type="match status" value="1"/>
</dbReference>
<dbReference type="Pfam" id="PF06764">
    <property type="entry name" value="DUF1223"/>
    <property type="match status" value="1"/>
</dbReference>